<dbReference type="InterPro" id="IPR023296">
    <property type="entry name" value="Glyco_hydro_beta-prop_sf"/>
</dbReference>
<accession>A0A4R4K8K6</accession>
<evidence type="ECO:0000313" key="5">
    <source>
        <dbReference type="EMBL" id="TDB63773.1"/>
    </source>
</evidence>
<dbReference type="PANTHER" id="PTHR34106:SF5">
    <property type="entry name" value="GLYCOSIDASE"/>
    <property type="match status" value="1"/>
</dbReference>
<dbReference type="SUPFAM" id="SSF75005">
    <property type="entry name" value="Arabinanase/levansucrase/invertase"/>
    <property type="match status" value="1"/>
</dbReference>
<feature type="signal peptide" evidence="4">
    <location>
        <begin position="1"/>
        <end position="20"/>
    </location>
</feature>
<keyword evidence="4" id="KW-0732">Signal</keyword>
<proteinExistence type="inferred from homology"/>
<dbReference type="PIRSF" id="PIRSF016202">
    <property type="entry name" value="PH1107"/>
    <property type="match status" value="1"/>
</dbReference>
<evidence type="ECO:0000256" key="4">
    <source>
        <dbReference type="SAM" id="SignalP"/>
    </source>
</evidence>
<dbReference type="GO" id="GO:0016798">
    <property type="term" value="F:hydrolase activity, acting on glycosyl bonds"/>
    <property type="evidence" value="ECO:0007669"/>
    <property type="project" value="UniProtKB-KW"/>
</dbReference>
<gene>
    <name evidence="5" type="ORF">EZE20_15895</name>
</gene>
<protein>
    <submittedName>
        <fullName evidence="5">Glycosidase</fullName>
    </submittedName>
</protein>
<dbReference type="GO" id="GO:0016757">
    <property type="term" value="F:glycosyltransferase activity"/>
    <property type="evidence" value="ECO:0007669"/>
    <property type="project" value="UniProtKB-KW"/>
</dbReference>
<evidence type="ECO:0000256" key="1">
    <source>
        <dbReference type="ARBA" id="ARBA00022676"/>
    </source>
</evidence>
<keyword evidence="2" id="KW-0808">Transferase</keyword>
<dbReference type="RefSeq" id="WP_132119410.1">
    <property type="nucleotide sequence ID" value="NZ_SMJU01000009.1"/>
</dbReference>
<reference evidence="5 6" key="1">
    <citation type="submission" date="2019-02" db="EMBL/GenBank/DDBJ databases">
        <title>Arundinibacter roseus gen. nov., sp. nov., a new member of the family Cytophagaceae.</title>
        <authorList>
            <person name="Szuroczki S."/>
            <person name="Khayer B."/>
            <person name="Sproer C."/>
            <person name="Toumi M."/>
            <person name="Szabo A."/>
            <person name="Felfoldi T."/>
            <person name="Schumann P."/>
            <person name="Toth E."/>
        </authorList>
    </citation>
    <scope>NUCLEOTIDE SEQUENCE [LARGE SCALE GENOMIC DNA]</scope>
    <source>
        <strain evidence="5 6">DMA-k-7a</strain>
    </source>
</reference>
<dbReference type="Pfam" id="PF04041">
    <property type="entry name" value="Glyco_hydro_130"/>
    <property type="match status" value="1"/>
</dbReference>
<name>A0A4R4K8K6_9BACT</name>
<feature type="chain" id="PRO_5020227319" evidence="4">
    <location>
        <begin position="21"/>
        <end position="362"/>
    </location>
</feature>
<dbReference type="Proteomes" id="UP000295706">
    <property type="component" value="Unassembled WGS sequence"/>
</dbReference>
<dbReference type="InterPro" id="IPR007184">
    <property type="entry name" value="Mannoside_phosphorylase"/>
</dbReference>
<dbReference type="OrthoDB" id="2534034at2"/>
<dbReference type="CDD" id="cd18610">
    <property type="entry name" value="GH130_BT3780-like"/>
    <property type="match status" value="1"/>
</dbReference>
<keyword evidence="5" id="KW-0326">Glycosidase</keyword>
<sequence>MIKKLFLLAALTFTALCGQAQSWLIGPFSKHNAANPVLSPLGTTTFDCPVRGENVHWEAKDVFNPAAVVRNGKIHLLYRAEDTVGKHNGTSRIGLAISSDGLNFKRMPTPIFYPDNDAMKKYEWEGGVEDPRVVETADGQYVMTYTSYDGEKARLCVATSPDLLSWKKHGRVFSNFIKGGGTDFWSKSGSIVCRRVGSKLIATQINGKYWMYWGDQQQLFIAVSDDLIHWYPFTKPDKSLKAVAEFRPGHFDYRVLEPGPPALITPKGIVLIYNGMNDAKRGDTTLPEGTYAAGQFLFSDREPDRLLDRSKSYFMKPDQPYEINGQVNQVTFVESLVPFKGRWWLYYGTADSKIAVASAPLR</sequence>
<organism evidence="5 6">
    <name type="scientific">Arundinibacter roseus</name>
    <dbReference type="NCBI Taxonomy" id="2070510"/>
    <lineage>
        <taxon>Bacteria</taxon>
        <taxon>Pseudomonadati</taxon>
        <taxon>Bacteroidota</taxon>
        <taxon>Cytophagia</taxon>
        <taxon>Cytophagales</taxon>
        <taxon>Spirosomataceae</taxon>
        <taxon>Arundinibacter</taxon>
    </lineage>
</organism>
<dbReference type="EMBL" id="SMJU01000009">
    <property type="protein sequence ID" value="TDB63773.1"/>
    <property type="molecule type" value="Genomic_DNA"/>
</dbReference>
<dbReference type="Gene3D" id="2.115.10.20">
    <property type="entry name" value="Glycosyl hydrolase domain, family 43"/>
    <property type="match status" value="1"/>
</dbReference>
<dbReference type="AlphaFoldDB" id="A0A4R4K8K6"/>
<comment type="caution">
    <text evidence="5">The sequence shown here is derived from an EMBL/GenBank/DDBJ whole genome shotgun (WGS) entry which is preliminary data.</text>
</comment>
<keyword evidence="5" id="KW-0378">Hydrolase</keyword>
<comment type="similarity">
    <text evidence="3">Belongs to the glycosyl hydrolase 130 family.</text>
</comment>
<evidence type="ECO:0000256" key="2">
    <source>
        <dbReference type="ARBA" id="ARBA00022679"/>
    </source>
</evidence>
<dbReference type="PANTHER" id="PTHR34106">
    <property type="entry name" value="GLYCOSIDASE"/>
    <property type="match status" value="1"/>
</dbReference>
<evidence type="ECO:0000313" key="6">
    <source>
        <dbReference type="Proteomes" id="UP000295706"/>
    </source>
</evidence>
<keyword evidence="1" id="KW-0328">Glycosyltransferase</keyword>
<keyword evidence="6" id="KW-1185">Reference proteome</keyword>
<evidence type="ECO:0000256" key="3">
    <source>
        <dbReference type="ARBA" id="ARBA00024356"/>
    </source>
</evidence>